<name>A0A9N9N3L2_9GLOM</name>
<sequence>SDYKENIWQIISQRNQFGIAFSTAKIAINIALETGSDNKLIKLLKILYQLNKVIMVMILD</sequence>
<protein>
    <submittedName>
        <fullName evidence="1">12549_t:CDS:1</fullName>
    </submittedName>
</protein>
<evidence type="ECO:0000313" key="2">
    <source>
        <dbReference type="Proteomes" id="UP000789570"/>
    </source>
</evidence>
<dbReference type="EMBL" id="CAJVPQ010007640">
    <property type="protein sequence ID" value="CAG8698909.1"/>
    <property type="molecule type" value="Genomic_DNA"/>
</dbReference>
<organism evidence="1 2">
    <name type="scientific">Funneliformis caledonium</name>
    <dbReference type="NCBI Taxonomy" id="1117310"/>
    <lineage>
        <taxon>Eukaryota</taxon>
        <taxon>Fungi</taxon>
        <taxon>Fungi incertae sedis</taxon>
        <taxon>Mucoromycota</taxon>
        <taxon>Glomeromycotina</taxon>
        <taxon>Glomeromycetes</taxon>
        <taxon>Glomerales</taxon>
        <taxon>Glomeraceae</taxon>
        <taxon>Funneliformis</taxon>
    </lineage>
</organism>
<comment type="caution">
    <text evidence="1">The sequence shown here is derived from an EMBL/GenBank/DDBJ whole genome shotgun (WGS) entry which is preliminary data.</text>
</comment>
<dbReference type="Proteomes" id="UP000789570">
    <property type="component" value="Unassembled WGS sequence"/>
</dbReference>
<dbReference type="AlphaFoldDB" id="A0A9N9N3L2"/>
<accession>A0A9N9N3L2</accession>
<keyword evidence="2" id="KW-1185">Reference proteome</keyword>
<feature type="non-terminal residue" evidence="1">
    <location>
        <position position="1"/>
    </location>
</feature>
<reference evidence="1" key="1">
    <citation type="submission" date="2021-06" db="EMBL/GenBank/DDBJ databases">
        <authorList>
            <person name="Kallberg Y."/>
            <person name="Tangrot J."/>
            <person name="Rosling A."/>
        </authorList>
    </citation>
    <scope>NUCLEOTIDE SEQUENCE</scope>
    <source>
        <strain evidence="1">UK204</strain>
    </source>
</reference>
<proteinExistence type="predicted"/>
<evidence type="ECO:0000313" key="1">
    <source>
        <dbReference type="EMBL" id="CAG8698909.1"/>
    </source>
</evidence>
<gene>
    <name evidence="1" type="ORF">FCALED_LOCUS13373</name>
</gene>